<dbReference type="Pfam" id="PF00100">
    <property type="entry name" value="Zona_pellucida"/>
    <property type="match status" value="1"/>
</dbReference>
<accession>A0ABN9MNP1</accession>
<dbReference type="Gene3D" id="2.60.40.4100">
    <property type="entry name" value="Zona pellucida, ZP-C domain"/>
    <property type="match status" value="1"/>
</dbReference>
<evidence type="ECO:0000256" key="6">
    <source>
        <dbReference type="ARBA" id="ARBA00022692"/>
    </source>
</evidence>
<evidence type="ECO:0000256" key="10">
    <source>
        <dbReference type="ARBA" id="ARBA00023157"/>
    </source>
</evidence>
<dbReference type="InterPro" id="IPR000519">
    <property type="entry name" value="P_trefoil_dom"/>
</dbReference>
<evidence type="ECO:0000313" key="23">
    <source>
        <dbReference type="EMBL" id="CAJ0967329.1"/>
    </source>
</evidence>
<keyword evidence="9 19" id="KW-0472">Membrane</keyword>
<dbReference type="Pfam" id="PF22821">
    <property type="entry name" value="ZP1_ZP4_Ig-like"/>
    <property type="match status" value="1"/>
</dbReference>
<dbReference type="Proteomes" id="UP001176940">
    <property type="component" value="Unassembled WGS sequence"/>
</dbReference>
<keyword evidence="24" id="KW-1185">Reference proteome</keyword>
<evidence type="ECO:0000256" key="3">
    <source>
        <dbReference type="ARBA" id="ARBA00022525"/>
    </source>
</evidence>
<evidence type="ECO:0000313" key="24">
    <source>
        <dbReference type="Proteomes" id="UP001176940"/>
    </source>
</evidence>
<dbReference type="Gene3D" id="2.60.40.3210">
    <property type="entry name" value="Zona pellucida, ZP-N domain"/>
    <property type="match status" value="1"/>
</dbReference>
<evidence type="ECO:0000256" key="20">
    <source>
        <dbReference type="SAM" id="SignalP"/>
    </source>
</evidence>
<dbReference type="InterPro" id="IPR017977">
    <property type="entry name" value="ZP_dom_CS"/>
</dbReference>
<feature type="chain" id="PRO_5047396095" description="Zona pellucida sperm-binding protein 4" evidence="20">
    <location>
        <begin position="26"/>
        <end position="591"/>
    </location>
</feature>
<keyword evidence="10 18" id="KW-1015">Disulfide bond</keyword>
<evidence type="ECO:0000256" key="14">
    <source>
        <dbReference type="ARBA" id="ARBA00037545"/>
    </source>
</evidence>
<dbReference type="EMBL" id="CAUEEQ010078235">
    <property type="protein sequence ID" value="CAJ0967329.1"/>
    <property type="molecule type" value="Genomic_DNA"/>
</dbReference>
<dbReference type="PROSITE" id="PS00682">
    <property type="entry name" value="ZP_1"/>
    <property type="match status" value="1"/>
</dbReference>
<dbReference type="InterPro" id="IPR042235">
    <property type="entry name" value="ZP-C_dom"/>
</dbReference>
<evidence type="ECO:0000256" key="19">
    <source>
        <dbReference type="SAM" id="Phobius"/>
    </source>
</evidence>
<feature type="domain" description="ZP" evidence="21">
    <location>
        <begin position="188"/>
        <end position="462"/>
    </location>
</feature>
<feature type="disulfide bond" evidence="18">
    <location>
        <begin position="154"/>
        <end position="169"/>
    </location>
</feature>
<keyword evidence="4" id="KW-0272">Extracellular matrix</keyword>
<evidence type="ECO:0000256" key="4">
    <source>
        <dbReference type="ARBA" id="ARBA00022530"/>
    </source>
</evidence>
<reference evidence="23" key="1">
    <citation type="submission" date="2023-07" db="EMBL/GenBank/DDBJ databases">
        <authorList>
            <person name="Stuckert A."/>
        </authorList>
    </citation>
    <scope>NUCLEOTIDE SEQUENCE</scope>
</reference>
<keyword evidence="3" id="KW-0964">Secreted</keyword>
<evidence type="ECO:0000256" key="15">
    <source>
        <dbReference type="ARBA" id="ARBA00040238"/>
    </source>
</evidence>
<keyword evidence="2" id="KW-1003">Cell membrane</keyword>
<comment type="caution">
    <text evidence="18">Lacks conserved residue(s) required for the propagation of feature annotation.</text>
</comment>
<dbReference type="InterPro" id="IPR055356">
    <property type="entry name" value="ZP-N"/>
</dbReference>
<dbReference type="PANTHER" id="PTHR23343:SF31">
    <property type="entry name" value="ZONA PELLUCIDA SPERM-BINDING PROTEIN 4"/>
    <property type="match status" value="1"/>
</dbReference>
<evidence type="ECO:0000259" key="22">
    <source>
        <dbReference type="PROSITE" id="PS51448"/>
    </source>
</evidence>
<evidence type="ECO:0000256" key="13">
    <source>
        <dbReference type="ARBA" id="ARBA00024183"/>
    </source>
</evidence>
<name>A0ABN9MNP1_9NEOB</name>
<dbReference type="PROSITE" id="PS51034">
    <property type="entry name" value="ZP_2"/>
    <property type="match status" value="1"/>
</dbReference>
<dbReference type="CDD" id="cd00111">
    <property type="entry name" value="Trefoil"/>
    <property type="match status" value="1"/>
</dbReference>
<evidence type="ECO:0000256" key="8">
    <source>
        <dbReference type="ARBA" id="ARBA00022989"/>
    </source>
</evidence>
<evidence type="ECO:0000259" key="21">
    <source>
        <dbReference type="PROSITE" id="PS51034"/>
    </source>
</evidence>
<comment type="subcellular location">
    <subcellularLocation>
        <location evidence="1">Cell membrane</location>
        <topology evidence="1">Single-pass type I membrane protein</topology>
    </subcellularLocation>
    <subcellularLocation>
        <location evidence="13">Zona pellucida</location>
    </subcellularLocation>
</comment>
<protein>
    <recommendedName>
        <fullName evidence="15">Zona pellucida sperm-binding protein 4</fullName>
    </recommendedName>
    <alternativeName>
        <fullName evidence="17">Zona pellucida glycoprotein 4</fullName>
    </alternativeName>
    <alternativeName>
        <fullName evidence="16">Zona pellucida protein B</fullName>
    </alternativeName>
</protein>
<dbReference type="Gene3D" id="4.10.110.10">
    <property type="entry name" value="Spasmolytic Protein, domain 1"/>
    <property type="match status" value="1"/>
</dbReference>
<dbReference type="InterPro" id="IPR044913">
    <property type="entry name" value="P_trefoil_dom_sf"/>
</dbReference>
<keyword evidence="8 19" id="KW-1133">Transmembrane helix</keyword>
<dbReference type="SMART" id="SM00241">
    <property type="entry name" value="ZP"/>
    <property type="match status" value="1"/>
</dbReference>
<evidence type="ECO:0000256" key="5">
    <source>
        <dbReference type="ARBA" id="ARBA00022685"/>
    </source>
</evidence>
<evidence type="ECO:0000256" key="12">
    <source>
        <dbReference type="ARBA" id="ARBA00023279"/>
    </source>
</evidence>
<feature type="signal peptide" evidence="20">
    <location>
        <begin position="1"/>
        <end position="25"/>
    </location>
</feature>
<keyword evidence="12" id="KW-0278">Fertilization</keyword>
<keyword evidence="11" id="KW-0325">Glycoprotein</keyword>
<evidence type="ECO:0000256" key="18">
    <source>
        <dbReference type="PROSITE-ProRule" id="PRU00779"/>
    </source>
</evidence>
<dbReference type="Pfam" id="PF00088">
    <property type="entry name" value="Trefoil"/>
    <property type="match status" value="1"/>
</dbReference>
<dbReference type="InterPro" id="IPR001507">
    <property type="entry name" value="ZP_dom"/>
</dbReference>
<dbReference type="SUPFAM" id="SSF57492">
    <property type="entry name" value="Trefoil"/>
    <property type="match status" value="1"/>
</dbReference>
<evidence type="ECO:0000256" key="17">
    <source>
        <dbReference type="ARBA" id="ARBA00042573"/>
    </source>
</evidence>
<dbReference type="SMART" id="SM00018">
    <property type="entry name" value="PD"/>
    <property type="match status" value="1"/>
</dbReference>
<evidence type="ECO:0000256" key="1">
    <source>
        <dbReference type="ARBA" id="ARBA00004251"/>
    </source>
</evidence>
<dbReference type="InterPro" id="IPR054554">
    <property type="entry name" value="ZP1/4_Ig-like"/>
</dbReference>
<comment type="function">
    <text evidence="14">Component of the zona pellucida, an extracellular matrix surrounding oocytes which mediates sperm binding, induction of the acrosome reaction and prevents post-fertilization polyspermy. The zona pellucida is composed of 3 to 4 glycoproteins, ZP1, ZP2, ZP3, and ZP4. ZP4 may act as a sperm receptor.</text>
</comment>
<feature type="domain" description="P-type" evidence="22">
    <location>
        <begin position="141"/>
        <end position="183"/>
    </location>
</feature>
<sequence>MGWSKQHLGLAMLVWCCSFQCLVSGLSRFLDEVSSLQCRPSSMRFSIPTIHEEFNSALFVLDSKGNPQDLRNDSTCGLWVGQNLDSSVIVNAAYDGCYVREELGEHVMTLIMERINNGEVEHDKKDLKCPSLPALDAPSPSDCAAIKTTDRLQCANSSVPQDVCNRLGCCFSPGALPQCYYGNKFTALCTDDGQVLIVLSKELTAPSLIFESAFVHGVDSSSCPSLRTSKNSAFLVFQFPLSCGGGSRVLGNSIVYENTVEATRDVRIWKGSSITRDSTMRLTVRCSYSQTGNLPLHVEVLTLPPPLPVSTTGPLLLEMRIAKDDAYAVYFMDNEYPVTKFLRDPVFLEVRILRRTDPSLVLMLDDCWATSTSDPTQEVQWPILVDGCPFPGDNYRTKQYSVETPSQRLQYPTHYQRFIVNTFTFLDANDQPSTGGLVYFHCSAAVCVADGTQSCRTSCPQRKRRDIEESGEKITVSKGPVHFIDPKMPSQTKGDMSTSMQAGDIWDYDTQNETAVPDFIGAEKEDHVDGDLIEITKNFPRRVKDFESDDSTLVWLKAVAVGGGIFTLTMAVLGVWRCQKSQRPTMYSVKI</sequence>
<proteinExistence type="predicted"/>
<comment type="caution">
    <text evidence="23">The sequence shown here is derived from an EMBL/GenBank/DDBJ whole genome shotgun (WGS) entry which is preliminary data.</text>
</comment>
<evidence type="ECO:0000256" key="2">
    <source>
        <dbReference type="ARBA" id="ARBA00022475"/>
    </source>
</evidence>
<evidence type="ECO:0000256" key="16">
    <source>
        <dbReference type="ARBA" id="ARBA00042273"/>
    </source>
</evidence>
<keyword evidence="5" id="KW-0165">Cleavage on pair of basic residues</keyword>
<organism evidence="23 24">
    <name type="scientific">Ranitomeya imitator</name>
    <name type="common">mimic poison frog</name>
    <dbReference type="NCBI Taxonomy" id="111125"/>
    <lineage>
        <taxon>Eukaryota</taxon>
        <taxon>Metazoa</taxon>
        <taxon>Chordata</taxon>
        <taxon>Craniata</taxon>
        <taxon>Vertebrata</taxon>
        <taxon>Euteleostomi</taxon>
        <taxon>Amphibia</taxon>
        <taxon>Batrachia</taxon>
        <taxon>Anura</taxon>
        <taxon>Neobatrachia</taxon>
        <taxon>Hyloidea</taxon>
        <taxon>Dendrobatidae</taxon>
        <taxon>Dendrobatinae</taxon>
        <taxon>Ranitomeya</taxon>
    </lineage>
</organism>
<evidence type="ECO:0000256" key="11">
    <source>
        <dbReference type="ARBA" id="ARBA00023180"/>
    </source>
</evidence>
<feature type="transmembrane region" description="Helical" evidence="19">
    <location>
        <begin position="554"/>
        <end position="576"/>
    </location>
</feature>
<dbReference type="Pfam" id="PF23344">
    <property type="entry name" value="ZP-N"/>
    <property type="match status" value="1"/>
</dbReference>
<keyword evidence="6 19" id="KW-0812">Transmembrane</keyword>
<gene>
    <name evidence="23" type="ORF">RIMI_LOCUS22135198</name>
</gene>
<dbReference type="PANTHER" id="PTHR23343">
    <property type="entry name" value="ZONA PELLUCIDA SPERM-BINDING PROTEIN"/>
    <property type="match status" value="1"/>
</dbReference>
<dbReference type="InterPro" id="IPR051148">
    <property type="entry name" value="Zona_Pellucida_Domain_gp"/>
</dbReference>
<evidence type="ECO:0000256" key="7">
    <source>
        <dbReference type="ARBA" id="ARBA00022729"/>
    </source>
</evidence>
<evidence type="ECO:0000256" key="9">
    <source>
        <dbReference type="ARBA" id="ARBA00023136"/>
    </source>
</evidence>
<dbReference type="InterPro" id="IPR055355">
    <property type="entry name" value="ZP-C"/>
</dbReference>
<keyword evidence="7 20" id="KW-0732">Signal</keyword>
<dbReference type="PROSITE" id="PS51448">
    <property type="entry name" value="P_TREFOIL_2"/>
    <property type="match status" value="1"/>
</dbReference>